<protein>
    <submittedName>
        <fullName evidence="2">Uncharacterized protein</fullName>
    </submittedName>
</protein>
<name>A0A2R6NFH3_9APHY</name>
<evidence type="ECO:0000256" key="1">
    <source>
        <dbReference type="SAM" id="Phobius"/>
    </source>
</evidence>
<evidence type="ECO:0000313" key="2">
    <source>
        <dbReference type="EMBL" id="PSR71096.1"/>
    </source>
</evidence>
<comment type="caution">
    <text evidence="2">The sequence shown here is derived from an EMBL/GenBank/DDBJ whole genome shotgun (WGS) entry which is preliminary data.</text>
</comment>
<proteinExistence type="predicted"/>
<dbReference type="OrthoDB" id="2559662at2759"/>
<sequence>MRESSRRRKQNVFDISDLNTRRRDWRHFIRWAKQRLNARSVFFLICAITLLVYSIVVVKEKIRRALRWVDPPPLYERYHRAELALPQHDTEHAFSQGQKYLWVNNHVSALGWGNYLEDLIMNAQIAYISGRAFVFDNYTWNRDNTEYSEYSGKLIPSQIPLSALISGPLVGGPFTAGDRTPLAVHKLYFDKICPNPTIIDTTPVRETINDENASALTILNTWVDFLRSIADPCVEISRYSSRIFDY</sequence>
<reference evidence="2 3" key="1">
    <citation type="submission" date="2018-02" db="EMBL/GenBank/DDBJ databases">
        <title>Genome sequence of the basidiomycete white-rot fungus Phlebia centrifuga.</title>
        <authorList>
            <person name="Granchi Z."/>
            <person name="Peng M."/>
            <person name="de Vries R.P."/>
            <person name="Hilden K."/>
            <person name="Makela M.R."/>
            <person name="Grigoriev I."/>
            <person name="Riley R."/>
        </authorList>
    </citation>
    <scope>NUCLEOTIDE SEQUENCE [LARGE SCALE GENOMIC DNA]</scope>
    <source>
        <strain evidence="2 3">FBCC195</strain>
    </source>
</reference>
<organism evidence="2 3">
    <name type="scientific">Hermanssonia centrifuga</name>
    <dbReference type="NCBI Taxonomy" id="98765"/>
    <lineage>
        <taxon>Eukaryota</taxon>
        <taxon>Fungi</taxon>
        <taxon>Dikarya</taxon>
        <taxon>Basidiomycota</taxon>
        <taxon>Agaricomycotina</taxon>
        <taxon>Agaricomycetes</taxon>
        <taxon>Polyporales</taxon>
        <taxon>Meruliaceae</taxon>
        <taxon>Hermanssonia</taxon>
    </lineage>
</organism>
<keyword evidence="1" id="KW-0472">Membrane</keyword>
<feature type="transmembrane region" description="Helical" evidence="1">
    <location>
        <begin position="36"/>
        <end position="56"/>
    </location>
</feature>
<dbReference type="STRING" id="98765.A0A2R6NFH3"/>
<keyword evidence="1" id="KW-1133">Transmembrane helix</keyword>
<accession>A0A2R6NFH3</accession>
<dbReference type="AlphaFoldDB" id="A0A2R6NFH3"/>
<evidence type="ECO:0000313" key="3">
    <source>
        <dbReference type="Proteomes" id="UP000186601"/>
    </source>
</evidence>
<keyword evidence="3" id="KW-1185">Reference proteome</keyword>
<dbReference type="EMBL" id="MLYV02001295">
    <property type="protein sequence ID" value="PSR71096.1"/>
    <property type="molecule type" value="Genomic_DNA"/>
</dbReference>
<keyword evidence="1" id="KW-0812">Transmembrane</keyword>
<gene>
    <name evidence="2" type="ORF">PHLCEN_2v13065</name>
</gene>
<dbReference type="Proteomes" id="UP000186601">
    <property type="component" value="Unassembled WGS sequence"/>
</dbReference>